<sequence length="123" mass="13603">MRIPFFFLALLLAIFILPADAQDLRWSRQQAPTEASLRGLFVVDAQTVWASGAAGTLLRTTDGGARWELIVPPDSLDFRSLWAFSAQEALIASAGQPARIYRTTTGGQQWQLVWEDTTGLGFF</sequence>
<feature type="domain" description="Photosynthesis system II assembly factor Ycf48/Hcf136-like" evidence="3">
    <location>
        <begin position="21"/>
        <end position="113"/>
    </location>
</feature>
<dbReference type="eggNOG" id="COG4447">
    <property type="taxonomic scope" value="Bacteria"/>
</dbReference>
<dbReference type="Proteomes" id="UP000011910">
    <property type="component" value="Unassembled WGS sequence"/>
</dbReference>
<dbReference type="GO" id="GO:0009523">
    <property type="term" value="C:photosystem II"/>
    <property type="evidence" value="ECO:0007669"/>
    <property type="project" value="UniProtKB-KW"/>
</dbReference>
<evidence type="ECO:0000313" key="4">
    <source>
        <dbReference type="EMBL" id="EMR02208.1"/>
    </source>
</evidence>
<dbReference type="SUPFAM" id="SSF110296">
    <property type="entry name" value="Oligoxyloglucan reducing end-specific cellobiohydrolase"/>
    <property type="match status" value="1"/>
</dbReference>
<reference evidence="4 5" key="1">
    <citation type="journal article" date="2013" name="Genome Announc.">
        <title>Draft Genome Sequence of Cesiribacter andamanensis Strain AMV16T, Isolated from a Soil Sample from a Mud Volcano in the Andaman Islands, India.</title>
        <authorList>
            <person name="Shivaji S."/>
            <person name="Ara S."/>
            <person name="Begum Z."/>
            <person name="Srinivas T.N."/>
            <person name="Singh A."/>
            <person name="Kumar Pinnaka A."/>
        </authorList>
    </citation>
    <scope>NUCLEOTIDE SEQUENCE [LARGE SCALE GENOMIC DNA]</scope>
    <source>
        <strain evidence="4 5">AMV16</strain>
    </source>
</reference>
<keyword evidence="5" id="KW-1185">Reference proteome</keyword>
<dbReference type="Pfam" id="PF14870">
    <property type="entry name" value="PSII_BNR"/>
    <property type="match status" value="1"/>
</dbReference>
<name>M7N0I8_9BACT</name>
<dbReference type="GO" id="GO:0015979">
    <property type="term" value="P:photosynthesis"/>
    <property type="evidence" value="ECO:0007669"/>
    <property type="project" value="UniProtKB-KW"/>
</dbReference>
<dbReference type="AlphaFoldDB" id="M7N0I8"/>
<dbReference type="EMBL" id="AODQ01000068">
    <property type="protein sequence ID" value="EMR02208.1"/>
    <property type="molecule type" value="Genomic_DNA"/>
</dbReference>
<protein>
    <submittedName>
        <fullName evidence="4">Ycf48-like protein</fullName>
    </submittedName>
</protein>
<keyword evidence="1" id="KW-0602">Photosynthesis</keyword>
<evidence type="ECO:0000259" key="3">
    <source>
        <dbReference type="Pfam" id="PF14870"/>
    </source>
</evidence>
<proteinExistence type="predicted"/>
<dbReference type="InterPro" id="IPR028203">
    <property type="entry name" value="PSII_CF48-like_dom"/>
</dbReference>
<dbReference type="InterPro" id="IPR015943">
    <property type="entry name" value="WD40/YVTN_repeat-like_dom_sf"/>
</dbReference>
<dbReference type="Gene3D" id="2.130.10.10">
    <property type="entry name" value="YVTN repeat-like/Quinoprotein amine dehydrogenase"/>
    <property type="match status" value="1"/>
</dbReference>
<evidence type="ECO:0000313" key="5">
    <source>
        <dbReference type="Proteomes" id="UP000011910"/>
    </source>
</evidence>
<gene>
    <name evidence="4" type="ORF">ADICEAN_02647</name>
</gene>
<accession>M7N0I8</accession>
<evidence type="ECO:0000256" key="1">
    <source>
        <dbReference type="ARBA" id="ARBA00022531"/>
    </source>
</evidence>
<evidence type="ECO:0000256" key="2">
    <source>
        <dbReference type="ARBA" id="ARBA00023276"/>
    </source>
</evidence>
<organism evidence="4 5">
    <name type="scientific">Cesiribacter andamanensis AMV16</name>
    <dbReference type="NCBI Taxonomy" id="1279009"/>
    <lineage>
        <taxon>Bacteria</taxon>
        <taxon>Pseudomonadati</taxon>
        <taxon>Bacteroidota</taxon>
        <taxon>Cytophagia</taxon>
        <taxon>Cytophagales</taxon>
        <taxon>Cesiribacteraceae</taxon>
        <taxon>Cesiribacter</taxon>
    </lineage>
</organism>
<dbReference type="PANTHER" id="PTHR47199:SF2">
    <property type="entry name" value="PHOTOSYSTEM II STABILITY_ASSEMBLY FACTOR HCF136, CHLOROPLASTIC"/>
    <property type="match status" value="1"/>
</dbReference>
<comment type="caution">
    <text evidence="4">The sequence shown here is derived from an EMBL/GenBank/DDBJ whole genome shotgun (WGS) entry which is preliminary data.</text>
</comment>
<dbReference type="RefSeq" id="WP_009196037.1">
    <property type="nucleotide sequence ID" value="NZ_AODQ01000068.1"/>
</dbReference>
<dbReference type="PANTHER" id="PTHR47199">
    <property type="entry name" value="PHOTOSYSTEM II STABILITY/ASSEMBLY FACTOR HCF136, CHLOROPLASTIC"/>
    <property type="match status" value="1"/>
</dbReference>
<dbReference type="OrthoDB" id="9813892at2"/>
<dbReference type="STRING" id="1279009.ADICEAN_02647"/>
<keyword evidence="2" id="KW-0604">Photosystem II</keyword>